<feature type="compositionally biased region" description="Basic and acidic residues" evidence="1">
    <location>
        <begin position="93"/>
        <end position="106"/>
    </location>
</feature>
<dbReference type="AlphaFoldDB" id="A0A0P7YAL3"/>
<feature type="region of interest" description="Disordered" evidence="1">
    <location>
        <begin position="71"/>
        <end position="129"/>
    </location>
</feature>
<dbReference type="STRING" id="1305731.GCA_000934705_02610"/>
<dbReference type="EMBL" id="LJZQ01000031">
    <property type="protein sequence ID" value="KPQ27312.1"/>
    <property type="molecule type" value="Genomic_DNA"/>
</dbReference>
<dbReference type="Pfam" id="PF13511">
    <property type="entry name" value="DUF4124"/>
    <property type="match status" value="1"/>
</dbReference>
<dbReference type="OrthoDB" id="6079871at2"/>
<name>A0A0P7YAL3_9GAMM</name>
<organism evidence="3 4">
    <name type="scientific">Marinobacter excellens HL-55</name>
    <dbReference type="NCBI Taxonomy" id="1305731"/>
    <lineage>
        <taxon>Bacteria</taxon>
        <taxon>Pseudomonadati</taxon>
        <taxon>Pseudomonadota</taxon>
        <taxon>Gammaproteobacteria</taxon>
        <taxon>Pseudomonadales</taxon>
        <taxon>Marinobacteraceae</taxon>
        <taxon>Marinobacter</taxon>
    </lineage>
</organism>
<dbReference type="InterPro" id="IPR025392">
    <property type="entry name" value="DUF4124"/>
</dbReference>
<gene>
    <name evidence="3" type="ORF">HLUCCX14_15525</name>
</gene>
<reference evidence="3 4" key="1">
    <citation type="submission" date="2015-09" db="EMBL/GenBank/DDBJ databases">
        <title>Identification and resolution of microdiversity through metagenomic sequencing of parallel consortia.</title>
        <authorList>
            <person name="Nelson W.C."/>
            <person name="Romine M.F."/>
            <person name="Lindemann S.R."/>
        </authorList>
    </citation>
    <scope>NUCLEOTIDE SEQUENCE [LARGE SCALE GENOMIC DNA]</scope>
    <source>
        <strain evidence="3">HL-55</strain>
    </source>
</reference>
<dbReference type="PATRIC" id="fig|1305731.5.peg.1884"/>
<evidence type="ECO:0000256" key="1">
    <source>
        <dbReference type="SAM" id="MobiDB-lite"/>
    </source>
</evidence>
<evidence type="ECO:0000313" key="4">
    <source>
        <dbReference type="Proteomes" id="UP000050416"/>
    </source>
</evidence>
<accession>A0A0P7YAL3</accession>
<proteinExistence type="predicted"/>
<protein>
    <recommendedName>
        <fullName evidence="2">DUF4124 domain-containing protein</fullName>
    </recommendedName>
</protein>
<feature type="compositionally biased region" description="Polar residues" evidence="1">
    <location>
        <begin position="120"/>
        <end position="129"/>
    </location>
</feature>
<dbReference type="Proteomes" id="UP000050416">
    <property type="component" value="Unassembled WGS sequence"/>
</dbReference>
<evidence type="ECO:0000313" key="3">
    <source>
        <dbReference type="EMBL" id="KPQ27312.1"/>
    </source>
</evidence>
<feature type="domain" description="DUF4124" evidence="2">
    <location>
        <begin position="64"/>
        <end position="84"/>
    </location>
</feature>
<comment type="caution">
    <text evidence="3">The sequence shown here is derived from an EMBL/GenBank/DDBJ whole genome shotgun (WGS) entry which is preliminary data.</text>
</comment>
<evidence type="ECO:0000259" key="2">
    <source>
        <dbReference type="Pfam" id="PF13511"/>
    </source>
</evidence>
<sequence length="129" mass="14399">MMMKWLIRLAFPALGLLVLLIFFGLGDPAAVSEPAIEKVEKPTEIPPFEDLLPAPIPTEGPEIVFKWQDTEGNWHYADQPPPQGPWNALAIERPGKNVRNERRADPDNDWQSPYRAPFSLSPSPGDNGT</sequence>